<dbReference type="InterPro" id="IPR012255">
    <property type="entry name" value="ETF_b"/>
</dbReference>
<dbReference type="InterPro" id="IPR033948">
    <property type="entry name" value="ETF_beta_N"/>
</dbReference>
<dbReference type="Gene3D" id="3.40.50.620">
    <property type="entry name" value="HUPs"/>
    <property type="match status" value="1"/>
</dbReference>
<evidence type="ECO:0000313" key="3">
    <source>
        <dbReference type="EMBL" id="BBO85071.1"/>
    </source>
</evidence>
<dbReference type="PIRSF" id="PIRSF000090">
    <property type="entry name" value="Beta-ETF"/>
    <property type="match status" value="1"/>
</dbReference>
<dbReference type="RefSeq" id="WP_155324794.1">
    <property type="nucleotide sequence ID" value="NZ_AP021876.1"/>
</dbReference>
<dbReference type="KEGG" id="dov:DSCO28_56370"/>
<dbReference type="InterPro" id="IPR014730">
    <property type="entry name" value="ETF_a/b_N"/>
</dbReference>
<dbReference type="GO" id="GO:0009055">
    <property type="term" value="F:electron transfer activity"/>
    <property type="evidence" value="ECO:0007669"/>
    <property type="project" value="InterPro"/>
</dbReference>
<accession>A0A5K7ZY90</accession>
<keyword evidence="1" id="KW-0249">Electron transport</keyword>
<dbReference type="AlphaFoldDB" id="A0A5K7ZY90"/>
<evidence type="ECO:0000313" key="4">
    <source>
        <dbReference type="Proteomes" id="UP000425960"/>
    </source>
</evidence>
<keyword evidence="1" id="KW-0813">Transport</keyword>
<dbReference type="SUPFAM" id="SSF52402">
    <property type="entry name" value="Adenine nucleotide alpha hydrolases-like"/>
    <property type="match status" value="1"/>
</dbReference>
<proteinExistence type="predicted"/>
<dbReference type="SMART" id="SM00893">
    <property type="entry name" value="ETF"/>
    <property type="match status" value="1"/>
</dbReference>
<dbReference type="Proteomes" id="UP000425960">
    <property type="component" value="Chromosome"/>
</dbReference>
<sequence>MEIIVLVKQVPDTTNVKLDPKTGNLLREGLTGIINPEDRHALEAAVHIKETMGGKVKVLSMGPPQAVDACTEAIGMGADEAILLSDRAFAGADTWATAFTLGKAVERIGKFDLILCGRQAIDGDTAQVGPQLADYLDIPQVTYVQEIETMDETGTTVKRQLENGYERIECQLPALLTVIGTLNRPRYAHLGRLIDACTAKAPIKVFNAADIGVVTSDVGLEGSLTQVSKTFTPDFKRQGKILEGPKEQAVSELLKNISNSDAATACKAFAASCELS</sequence>
<protein>
    <submittedName>
        <fullName evidence="3">Electron transfer flavoprotein subunit beta</fullName>
    </submittedName>
</protein>
<dbReference type="InterPro" id="IPR014729">
    <property type="entry name" value="Rossmann-like_a/b/a_fold"/>
</dbReference>
<dbReference type="PANTHER" id="PTHR21294">
    <property type="entry name" value="ELECTRON TRANSFER FLAVOPROTEIN BETA-SUBUNIT"/>
    <property type="match status" value="1"/>
</dbReference>
<dbReference type="Pfam" id="PF01012">
    <property type="entry name" value="ETF"/>
    <property type="match status" value="1"/>
</dbReference>
<feature type="domain" description="Electron transfer flavoprotein alpha/beta-subunit N-terminal" evidence="2">
    <location>
        <begin position="22"/>
        <end position="215"/>
    </location>
</feature>
<dbReference type="PANTHER" id="PTHR21294:SF17">
    <property type="entry name" value="PROTEIN FIXA"/>
    <property type="match status" value="1"/>
</dbReference>
<evidence type="ECO:0000259" key="2">
    <source>
        <dbReference type="SMART" id="SM00893"/>
    </source>
</evidence>
<reference evidence="3 4" key="1">
    <citation type="submission" date="2019-11" db="EMBL/GenBank/DDBJ databases">
        <title>Comparative genomics of hydrocarbon-degrading Desulfosarcina strains.</title>
        <authorList>
            <person name="Watanabe M."/>
            <person name="Kojima H."/>
            <person name="Fukui M."/>
        </authorList>
    </citation>
    <scope>NUCLEOTIDE SEQUENCE [LARGE SCALE GENOMIC DNA]</scope>
    <source>
        <strain evidence="3 4">28bB2T</strain>
    </source>
</reference>
<dbReference type="EMBL" id="AP021876">
    <property type="protein sequence ID" value="BBO85071.1"/>
    <property type="molecule type" value="Genomic_DNA"/>
</dbReference>
<dbReference type="CDD" id="cd01714">
    <property type="entry name" value="ETF_beta"/>
    <property type="match status" value="1"/>
</dbReference>
<name>A0A5K7ZY90_9BACT</name>
<evidence type="ECO:0000256" key="1">
    <source>
        <dbReference type="ARBA" id="ARBA00022982"/>
    </source>
</evidence>
<organism evidence="3 4">
    <name type="scientific">Desulfosarcina ovata subsp. sediminis</name>
    <dbReference type="NCBI Taxonomy" id="885957"/>
    <lineage>
        <taxon>Bacteria</taxon>
        <taxon>Pseudomonadati</taxon>
        <taxon>Thermodesulfobacteriota</taxon>
        <taxon>Desulfobacteria</taxon>
        <taxon>Desulfobacterales</taxon>
        <taxon>Desulfosarcinaceae</taxon>
        <taxon>Desulfosarcina</taxon>
    </lineage>
</organism>
<gene>
    <name evidence="3" type="ORF">DSCO28_56370</name>
</gene>